<proteinExistence type="predicted"/>
<dbReference type="AlphaFoldDB" id="A0A8S3CR10"/>
<evidence type="ECO:0000256" key="1">
    <source>
        <dbReference type="SAM" id="MobiDB-lite"/>
    </source>
</evidence>
<feature type="region of interest" description="Disordered" evidence="1">
    <location>
        <begin position="1"/>
        <end position="22"/>
    </location>
</feature>
<comment type="caution">
    <text evidence="2">The sequence shown here is derived from an EMBL/GenBank/DDBJ whole genome shotgun (WGS) entry which is preliminary data.</text>
</comment>
<reference evidence="2" key="1">
    <citation type="submission" date="2021-02" db="EMBL/GenBank/DDBJ databases">
        <authorList>
            <person name="Nowell W R."/>
        </authorList>
    </citation>
    <scope>NUCLEOTIDE SEQUENCE</scope>
</reference>
<organism evidence="2 3">
    <name type="scientific">Rotaria magnacalcarata</name>
    <dbReference type="NCBI Taxonomy" id="392030"/>
    <lineage>
        <taxon>Eukaryota</taxon>
        <taxon>Metazoa</taxon>
        <taxon>Spiralia</taxon>
        <taxon>Gnathifera</taxon>
        <taxon>Rotifera</taxon>
        <taxon>Eurotatoria</taxon>
        <taxon>Bdelloidea</taxon>
        <taxon>Philodinida</taxon>
        <taxon>Philodinidae</taxon>
        <taxon>Rotaria</taxon>
    </lineage>
</organism>
<sequence>MSSRSDRSSNEEFDSTHGGYSS</sequence>
<feature type="compositionally biased region" description="Basic and acidic residues" evidence="1">
    <location>
        <begin position="1"/>
        <end position="10"/>
    </location>
</feature>
<feature type="non-terminal residue" evidence="2">
    <location>
        <position position="22"/>
    </location>
</feature>
<dbReference type="Proteomes" id="UP000676336">
    <property type="component" value="Unassembled WGS sequence"/>
</dbReference>
<protein>
    <submittedName>
        <fullName evidence="2">Uncharacterized protein</fullName>
    </submittedName>
</protein>
<dbReference type="EMBL" id="CAJOBI010182598">
    <property type="protein sequence ID" value="CAF4932040.1"/>
    <property type="molecule type" value="Genomic_DNA"/>
</dbReference>
<evidence type="ECO:0000313" key="3">
    <source>
        <dbReference type="Proteomes" id="UP000676336"/>
    </source>
</evidence>
<gene>
    <name evidence="2" type="ORF">SMN809_LOCUS53229</name>
</gene>
<name>A0A8S3CR10_9BILA</name>
<evidence type="ECO:0000313" key="2">
    <source>
        <dbReference type="EMBL" id="CAF4932040.1"/>
    </source>
</evidence>
<accession>A0A8S3CR10</accession>